<dbReference type="InterPro" id="IPR001789">
    <property type="entry name" value="Sig_transdc_resp-reg_receiver"/>
</dbReference>
<evidence type="ECO:0000259" key="5">
    <source>
        <dbReference type="PROSITE" id="PS50921"/>
    </source>
</evidence>
<evidence type="ECO:0000256" key="3">
    <source>
        <dbReference type="PROSITE-ProRule" id="PRU00169"/>
    </source>
</evidence>
<dbReference type="InterPro" id="IPR005561">
    <property type="entry name" value="ANTAR"/>
</dbReference>
<reference evidence="6" key="1">
    <citation type="submission" date="2020-10" db="EMBL/GenBank/DDBJ databases">
        <authorList>
            <person name="Gilroy R."/>
        </authorList>
    </citation>
    <scope>NUCLEOTIDE SEQUENCE</scope>
    <source>
        <strain evidence="6">CHK181-108</strain>
    </source>
</reference>
<accession>A0A9D1H1X1</accession>
<dbReference type="AlphaFoldDB" id="A0A9D1H1X1"/>
<dbReference type="Proteomes" id="UP000824165">
    <property type="component" value="Unassembled WGS sequence"/>
</dbReference>
<name>A0A9D1H1X1_9FIRM</name>
<evidence type="ECO:0000259" key="4">
    <source>
        <dbReference type="PROSITE" id="PS50110"/>
    </source>
</evidence>
<comment type="caution">
    <text evidence="6">The sequence shown here is derived from an EMBL/GenBank/DDBJ whole genome shotgun (WGS) entry which is preliminary data.</text>
</comment>
<comment type="function">
    <text evidence="2">May play the central regulatory role in sporulation. It may be an element of the effector pathway responsible for the activation of sporulation genes in response to nutritional stress. Spo0A may act in concert with spo0H (a sigma factor) to control the expression of some genes that are critical to the sporulation process.</text>
</comment>
<protein>
    <recommendedName>
        <fullName evidence="1">Stage 0 sporulation protein A homolog</fullName>
    </recommendedName>
</protein>
<dbReference type="InterPro" id="IPR036388">
    <property type="entry name" value="WH-like_DNA-bd_sf"/>
</dbReference>
<feature type="domain" description="ANTAR" evidence="5">
    <location>
        <begin position="110"/>
        <end position="171"/>
    </location>
</feature>
<gene>
    <name evidence="6" type="ORF">IAA60_02790</name>
</gene>
<feature type="domain" description="Response regulatory" evidence="4">
    <location>
        <begin position="3"/>
        <end position="111"/>
    </location>
</feature>
<dbReference type="PROSITE" id="PS50110">
    <property type="entry name" value="RESPONSE_REGULATORY"/>
    <property type="match status" value="1"/>
</dbReference>
<dbReference type="GO" id="GO:0000160">
    <property type="term" value="P:phosphorelay signal transduction system"/>
    <property type="evidence" value="ECO:0007669"/>
    <property type="project" value="InterPro"/>
</dbReference>
<evidence type="ECO:0000256" key="1">
    <source>
        <dbReference type="ARBA" id="ARBA00018672"/>
    </source>
</evidence>
<comment type="caution">
    <text evidence="3">Lacks conserved residue(s) required for the propagation of feature annotation.</text>
</comment>
<proteinExistence type="predicted"/>
<dbReference type="Pfam" id="PF03861">
    <property type="entry name" value="ANTAR"/>
    <property type="match status" value="1"/>
</dbReference>
<reference evidence="6" key="2">
    <citation type="journal article" date="2021" name="PeerJ">
        <title>Extensive microbial diversity within the chicken gut microbiome revealed by metagenomics and culture.</title>
        <authorList>
            <person name="Gilroy R."/>
            <person name="Ravi A."/>
            <person name="Getino M."/>
            <person name="Pursley I."/>
            <person name="Horton D.L."/>
            <person name="Alikhan N.F."/>
            <person name="Baker D."/>
            <person name="Gharbi K."/>
            <person name="Hall N."/>
            <person name="Watson M."/>
            <person name="Adriaenssens E.M."/>
            <person name="Foster-Nyarko E."/>
            <person name="Jarju S."/>
            <person name="Secka A."/>
            <person name="Antonio M."/>
            <person name="Oren A."/>
            <person name="Chaudhuri R.R."/>
            <person name="La Ragione R."/>
            <person name="Hildebrand F."/>
            <person name="Pallen M.J."/>
        </authorList>
    </citation>
    <scope>NUCLEOTIDE SEQUENCE</scope>
    <source>
        <strain evidence="6">CHK181-108</strain>
    </source>
</reference>
<evidence type="ECO:0000313" key="6">
    <source>
        <dbReference type="EMBL" id="HIT84815.1"/>
    </source>
</evidence>
<evidence type="ECO:0000313" key="7">
    <source>
        <dbReference type="Proteomes" id="UP000824165"/>
    </source>
</evidence>
<dbReference type="InterPro" id="IPR011006">
    <property type="entry name" value="CheY-like_superfamily"/>
</dbReference>
<dbReference type="PROSITE" id="PS50921">
    <property type="entry name" value="ANTAR"/>
    <property type="match status" value="1"/>
</dbReference>
<dbReference type="SUPFAM" id="SSF52172">
    <property type="entry name" value="CheY-like"/>
    <property type="match status" value="1"/>
</dbReference>
<dbReference type="Gene3D" id="1.10.10.10">
    <property type="entry name" value="Winged helix-like DNA-binding domain superfamily/Winged helix DNA-binding domain"/>
    <property type="match status" value="1"/>
</dbReference>
<organism evidence="6 7">
    <name type="scientific">Candidatus Ornithomonoglobus intestinigallinarum</name>
    <dbReference type="NCBI Taxonomy" id="2840894"/>
    <lineage>
        <taxon>Bacteria</taxon>
        <taxon>Bacillati</taxon>
        <taxon>Bacillota</taxon>
        <taxon>Clostridia</taxon>
        <taxon>Candidatus Ornithomonoglobus</taxon>
    </lineage>
</organism>
<evidence type="ECO:0000256" key="2">
    <source>
        <dbReference type="ARBA" id="ARBA00024867"/>
    </source>
</evidence>
<dbReference type="EMBL" id="DVLU01000025">
    <property type="protein sequence ID" value="HIT84815.1"/>
    <property type="molecule type" value="Genomic_DNA"/>
</dbReference>
<sequence>MDRVILAFSKAETADKITRMLDGSGFEVCCVCRSGDELLRAAIELDASLVIMGFKIGGMLAENIASELPPDIKLMAIVRADAADMLSGEGIFVLPLPVNRQSLISSIEIFLGVIEKRRKTRRRSEDEKIIDTAKLYLMEKHHMTEEQAHRFLQKRSMDTGAKLTDTARLILHI</sequence>
<dbReference type="SMART" id="SM01012">
    <property type="entry name" value="ANTAR"/>
    <property type="match status" value="1"/>
</dbReference>
<dbReference type="GO" id="GO:0003723">
    <property type="term" value="F:RNA binding"/>
    <property type="evidence" value="ECO:0007669"/>
    <property type="project" value="InterPro"/>
</dbReference>